<protein>
    <recommendedName>
        <fullName evidence="7">Peptidoglycan binding-like domain-containing protein</fullName>
    </recommendedName>
</protein>
<reference evidence="5 6" key="1">
    <citation type="submission" date="2019-02" db="EMBL/GenBank/DDBJ databases">
        <title>Dyella amyloliquefaciens sp. nov., isolated from forest soil.</title>
        <authorList>
            <person name="Gao Z.-H."/>
            <person name="Qiu L.-H."/>
        </authorList>
    </citation>
    <scope>NUCLEOTIDE SEQUENCE [LARGE SCALE GENOMIC DNA]</scope>
    <source>
        <strain evidence="5 6">KACC 12747</strain>
    </source>
</reference>
<comment type="caution">
    <text evidence="5">The sequence shown here is derived from an EMBL/GenBank/DDBJ whole genome shotgun (WGS) entry which is preliminary data.</text>
</comment>
<dbReference type="EMBL" id="SJTG01000004">
    <property type="protein sequence ID" value="TCI08430.1"/>
    <property type="molecule type" value="Genomic_DNA"/>
</dbReference>
<dbReference type="Gene3D" id="1.10.101.10">
    <property type="entry name" value="PGBD-like superfamily/PGBD"/>
    <property type="match status" value="1"/>
</dbReference>
<dbReference type="SUPFAM" id="SSF53955">
    <property type="entry name" value="Lysozyme-like"/>
    <property type="match status" value="1"/>
</dbReference>
<evidence type="ECO:0000259" key="2">
    <source>
        <dbReference type="Pfam" id="PF00182"/>
    </source>
</evidence>
<dbReference type="InterPro" id="IPR046519">
    <property type="entry name" value="X-Tfes_XVIPCD"/>
</dbReference>
<dbReference type="GO" id="GO:0004568">
    <property type="term" value="F:chitinase activity"/>
    <property type="evidence" value="ECO:0007669"/>
    <property type="project" value="InterPro"/>
</dbReference>
<dbReference type="Pfam" id="PF20410">
    <property type="entry name" value="X-Tfes_XVIPCD"/>
    <property type="match status" value="1"/>
</dbReference>
<feature type="domain" description="Glycoside hydrolase family 19 catalytic" evidence="2">
    <location>
        <begin position="101"/>
        <end position="152"/>
    </location>
</feature>
<dbReference type="Proteomes" id="UP000291822">
    <property type="component" value="Unassembled WGS sequence"/>
</dbReference>
<accession>A0A4R0YJ04</accession>
<evidence type="ECO:0000259" key="3">
    <source>
        <dbReference type="Pfam" id="PF01471"/>
    </source>
</evidence>
<dbReference type="Gene3D" id="1.10.530.10">
    <property type="match status" value="1"/>
</dbReference>
<evidence type="ECO:0000313" key="5">
    <source>
        <dbReference type="EMBL" id="TCI08430.1"/>
    </source>
</evidence>
<feature type="region of interest" description="Disordered" evidence="1">
    <location>
        <begin position="425"/>
        <end position="449"/>
    </location>
</feature>
<dbReference type="RefSeq" id="WP_131151629.1">
    <property type="nucleotide sequence ID" value="NZ_SJTG01000004.1"/>
</dbReference>
<evidence type="ECO:0008006" key="7">
    <source>
        <dbReference type="Google" id="ProtNLM"/>
    </source>
</evidence>
<dbReference type="GO" id="GO:0016998">
    <property type="term" value="P:cell wall macromolecule catabolic process"/>
    <property type="evidence" value="ECO:0007669"/>
    <property type="project" value="InterPro"/>
</dbReference>
<gene>
    <name evidence="5" type="ORF">EZM97_27800</name>
</gene>
<name>A0A4R0YJ04_9GAMM</name>
<dbReference type="Pfam" id="PF00182">
    <property type="entry name" value="Glyco_hydro_19"/>
    <property type="match status" value="1"/>
</dbReference>
<evidence type="ECO:0000313" key="6">
    <source>
        <dbReference type="Proteomes" id="UP000291822"/>
    </source>
</evidence>
<dbReference type="InterPro" id="IPR023346">
    <property type="entry name" value="Lysozyme-like_dom_sf"/>
</dbReference>
<dbReference type="AlphaFoldDB" id="A0A4R0YJ04"/>
<dbReference type="PANTHER" id="PTHR34408:SF2">
    <property type="entry name" value="CELL WALL-BINDING PROTEIN YWSB"/>
    <property type="match status" value="1"/>
</dbReference>
<proteinExistence type="predicted"/>
<evidence type="ECO:0000259" key="4">
    <source>
        <dbReference type="Pfam" id="PF20410"/>
    </source>
</evidence>
<evidence type="ECO:0000256" key="1">
    <source>
        <dbReference type="SAM" id="MobiDB-lite"/>
    </source>
</evidence>
<dbReference type="InterPro" id="IPR052354">
    <property type="entry name" value="Cell_Wall_Dynamics_Protein"/>
</dbReference>
<dbReference type="Pfam" id="PF01471">
    <property type="entry name" value="PG_binding_1"/>
    <property type="match status" value="1"/>
</dbReference>
<dbReference type="PANTHER" id="PTHR34408">
    <property type="entry name" value="FAMILY PROTEIN, PUTATIVE-RELATED"/>
    <property type="match status" value="1"/>
</dbReference>
<dbReference type="InterPro" id="IPR000726">
    <property type="entry name" value="Glyco_hydro_19_cat"/>
</dbReference>
<sequence>MLNINDSSIHLLRSAIASGMTSPDELAAFMGNASVETGSFTVMREKLIYSSKERLLASVKSIPDRFSDSEIDDAIATKDPVKIATVMYDGHADLGNTEPGDGYRYHGRGYMQLTGRYNYQTYGDRIGVDLISNPERAADPDTAAKLALAYWEHGVPASAKLDARKAGRAINGGGNGKSDRAMDASAWRSVLDDELIKAIQQGDPGIDELRRRGNLAKRPTEMESSPLRLRSQGDRVEQLQRDLTELGYTSPEGHPLTPDGRFGPATRLAVLQFQSDHSLTADGIAGAATQRTLTQSLTDLREHNLSQTCETQLDHPSHPAYTMYLQARDQVYRLDAKFDREPDQRSDNLAAALTAASMEAGLVRIDQVIPSDNAAKMWATQRNTPGKDHFYDQHACVNTVEALDTPMARSTQAIDWLQTQAQSMTPSLTESLTKEITPEQTQRQPAMRL</sequence>
<dbReference type="InterPro" id="IPR036365">
    <property type="entry name" value="PGBD-like_sf"/>
</dbReference>
<dbReference type="InterPro" id="IPR036366">
    <property type="entry name" value="PGBDSf"/>
</dbReference>
<feature type="domain" description="Peptidoglycan binding-like" evidence="3">
    <location>
        <begin position="232"/>
        <end position="293"/>
    </location>
</feature>
<dbReference type="SUPFAM" id="SSF47090">
    <property type="entry name" value="PGBD-like"/>
    <property type="match status" value="1"/>
</dbReference>
<feature type="domain" description="X-Tfes XVIPCD" evidence="4">
    <location>
        <begin position="314"/>
        <end position="414"/>
    </location>
</feature>
<dbReference type="GO" id="GO:0006032">
    <property type="term" value="P:chitin catabolic process"/>
    <property type="evidence" value="ECO:0007669"/>
    <property type="project" value="InterPro"/>
</dbReference>
<keyword evidence="6" id="KW-1185">Reference proteome</keyword>
<organism evidence="5 6">
    <name type="scientific">Dyella soli</name>
    <dbReference type="NCBI Taxonomy" id="522319"/>
    <lineage>
        <taxon>Bacteria</taxon>
        <taxon>Pseudomonadati</taxon>
        <taxon>Pseudomonadota</taxon>
        <taxon>Gammaproteobacteria</taxon>
        <taxon>Lysobacterales</taxon>
        <taxon>Rhodanobacteraceae</taxon>
        <taxon>Dyella</taxon>
    </lineage>
</organism>
<feature type="compositionally biased region" description="Polar residues" evidence="1">
    <location>
        <begin position="438"/>
        <end position="449"/>
    </location>
</feature>
<dbReference type="InterPro" id="IPR002477">
    <property type="entry name" value="Peptidoglycan-bd-like"/>
</dbReference>